<dbReference type="PANTHER" id="PTHR13847:SF280">
    <property type="entry name" value="D-AMINO ACID DEHYDROGENASE"/>
    <property type="match status" value="1"/>
</dbReference>
<dbReference type="InterPro" id="IPR006076">
    <property type="entry name" value="FAD-dep_OxRdtase"/>
</dbReference>
<keyword evidence="5" id="KW-1185">Reference proteome</keyword>
<dbReference type="EMBL" id="JBHLTN010000002">
    <property type="protein sequence ID" value="MFC0591158.1"/>
    <property type="molecule type" value="Genomic_DNA"/>
</dbReference>
<dbReference type="NCBIfam" id="NF001933">
    <property type="entry name" value="PRK00711.1"/>
    <property type="match status" value="1"/>
</dbReference>
<dbReference type="SUPFAM" id="SSF54373">
    <property type="entry name" value="FAD-linked reductases, C-terminal domain"/>
    <property type="match status" value="1"/>
</dbReference>
<evidence type="ECO:0000313" key="5">
    <source>
        <dbReference type="Proteomes" id="UP001589834"/>
    </source>
</evidence>
<organism evidence="4 5">
    <name type="scientific">Ottowia pentelensis</name>
    <dbReference type="NCBI Taxonomy" id="511108"/>
    <lineage>
        <taxon>Bacteria</taxon>
        <taxon>Pseudomonadati</taxon>
        <taxon>Pseudomonadota</taxon>
        <taxon>Betaproteobacteria</taxon>
        <taxon>Burkholderiales</taxon>
        <taxon>Comamonadaceae</taxon>
        <taxon>Ottowia</taxon>
    </lineage>
</organism>
<evidence type="ECO:0000256" key="1">
    <source>
        <dbReference type="ARBA" id="ARBA00009410"/>
    </source>
</evidence>
<name>A0ABV6PQ27_9BURK</name>
<evidence type="ECO:0000313" key="4">
    <source>
        <dbReference type="EMBL" id="MFC0591158.1"/>
    </source>
</evidence>
<gene>
    <name evidence="4" type="ORF">ACFFGG_01175</name>
</gene>
<dbReference type="GO" id="GO:0016491">
    <property type="term" value="F:oxidoreductase activity"/>
    <property type="evidence" value="ECO:0007669"/>
    <property type="project" value="UniProtKB-KW"/>
</dbReference>
<evidence type="ECO:0000259" key="3">
    <source>
        <dbReference type="Pfam" id="PF01266"/>
    </source>
</evidence>
<comment type="caution">
    <text evidence="4">The sequence shown here is derived from an EMBL/GenBank/DDBJ whole genome shotgun (WGS) entry which is preliminary data.</text>
</comment>
<dbReference type="RefSeq" id="WP_377478821.1">
    <property type="nucleotide sequence ID" value="NZ_JBHLTN010000002.1"/>
</dbReference>
<dbReference type="Pfam" id="PF01266">
    <property type="entry name" value="DAO"/>
    <property type="match status" value="1"/>
</dbReference>
<dbReference type="PANTHER" id="PTHR13847">
    <property type="entry name" value="SARCOSINE DEHYDROGENASE-RELATED"/>
    <property type="match status" value="1"/>
</dbReference>
<dbReference type="SUPFAM" id="SSF51905">
    <property type="entry name" value="FAD/NAD(P)-binding domain"/>
    <property type="match status" value="1"/>
</dbReference>
<dbReference type="Proteomes" id="UP001589834">
    <property type="component" value="Unassembled WGS sequence"/>
</dbReference>
<dbReference type="Gene3D" id="3.50.50.60">
    <property type="entry name" value="FAD/NAD(P)-binding domain"/>
    <property type="match status" value="2"/>
</dbReference>
<comment type="similarity">
    <text evidence="1">Belongs to the DadA oxidoreductase family.</text>
</comment>
<accession>A0ABV6PQ27</accession>
<dbReference type="Gene3D" id="3.30.9.10">
    <property type="entry name" value="D-Amino Acid Oxidase, subunit A, domain 2"/>
    <property type="match status" value="1"/>
</dbReference>
<protein>
    <submittedName>
        <fullName evidence="4">D-amino acid dehydrogenase</fullName>
        <ecNumber evidence="4">1.4.99.-</ecNumber>
    </submittedName>
</protein>
<dbReference type="EC" id="1.4.99.-" evidence="4"/>
<feature type="domain" description="FAD dependent oxidoreductase" evidence="3">
    <location>
        <begin position="3"/>
        <end position="394"/>
    </location>
</feature>
<reference evidence="4 5" key="1">
    <citation type="submission" date="2024-09" db="EMBL/GenBank/DDBJ databases">
        <authorList>
            <person name="Sun Q."/>
            <person name="Mori K."/>
        </authorList>
    </citation>
    <scope>NUCLEOTIDE SEQUENCE [LARGE SCALE GENOMIC DNA]</scope>
    <source>
        <strain evidence="4 5">NCAIM B.02336</strain>
    </source>
</reference>
<evidence type="ECO:0000256" key="2">
    <source>
        <dbReference type="ARBA" id="ARBA00023002"/>
    </source>
</evidence>
<proteinExistence type="inferred from homology"/>
<keyword evidence="2 4" id="KW-0560">Oxidoreductase</keyword>
<dbReference type="InterPro" id="IPR036188">
    <property type="entry name" value="FAD/NAD-bd_sf"/>
</dbReference>
<sequence length="414" mass="44403">MNIAIIGAGIIGVATAYELAFDGHQVTVFERHASVAEGASFANAGVLAPGYVTPWAAPGMPAKVIGHLLARHAPVRVARPLAMADLAWMRRWLRACEAGHYAAHRAQLQRLAFYSRQRLHEVAARMQYEFDRSQGYLVLLRGEPEQRIVQPGLALLREAGVVFHEIDGEQARRIEPALKPDTPLAGAIHLPQDEVGNCRQFAVILRDAAQTLGAQFCFDTAVPAPSAAAPTTLRWDGGSARFDAVVLCAGVRSAAWLAPLGLRVPLRPVYGYSVSAHMPDPDLGPRSGVMDERYKVAISRLGQRVRVAGSAEIGGRPDAVNGRAVQTLYKVLDDWFPGAARRTGAVQVWKGARPMLPDGPPLIGASGVPGLWLNVGHGSSGWALSCGSARVLADQIAGRQPAIDARGFDVARYH</sequence>